<comment type="caution">
    <text evidence="1">The sequence shown here is derived from an EMBL/GenBank/DDBJ whole genome shotgun (WGS) entry which is preliminary data.</text>
</comment>
<keyword evidence="2" id="KW-1185">Reference proteome</keyword>
<dbReference type="EMBL" id="BAABME010003884">
    <property type="protein sequence ID" value="GAA0160438.1"/>
    <property type="molecule type" value="Genomic_DNA"/>
</dbReference>
<name>A0AAV3QB30_LITER</name>
<gene>
    <name evidence="1" type="ORF">LIER_16990</name>
</gene>
<proteinExistence type="predicted"/>
<organism evidence="1 2">
    <name type="scientific">Lithospermum erythrorhizon</name>
    <name type="common">Purple gromwell</name>
    <name type="synonym">Lithospermum officinale var. erythrorhizon</name>
    <dbReference type="NCBI Taxonomy" id="34254"/>
    <lineage>
        <taxon>Eukaryota</taxon>
        <taxon>Viridiplantae</taxon>
        <taxon>Streptophyta</taxon>
        <taxon>Embryophyta</taxon>
        <taxon>Tracheophyta</taxon>
        <taxon>Spermatophyta</taxon>
        <taxon>Magnoliopsida</taxon>
        <taxon>eudicotyledons</taxon>
        <taxon>Gunneridae</taxon>
        <taxon>Pentapetalae</taxon>
        <taxon>asterids</taxon>
        <taxon>lamiids</taxon>
        <taxon>Boraginales</taxon>
        <taxon>Boraginaceae</taxon>
        <taxon>Boraginoideae</taxon>
        <taxon>Lithospermeae</taxon>
        <taxon>Lithospermum</taxon>
    </lineage>
</organism>
<evidence type="ECO:0000313" key="2">
    <source>
        <dbReference type="Proteomes" id="UP001454036"/>
    </source>
</evidence>
<reference evidence="1 2" key="1">
    <citation type="submission" date="2024-01" db="EMBL/GenBank/DDBJ databases">
        <title>The complete chloroplast genome sequence of Lithospermum erythrorhizon: insights into the phylogenetic relationship among Boraginaceae species and the maternal lineages of purple gromwells.</title>
        <authorList>
            <person name="Okada T."/>
            <person name="Watanabe K."/>
        </authorList>
    </citation>
    <scope>NUCLEOTIDE SEQUENCE [LARGE SCALE GENOMIC DNA]</scope>
</reference>
<dbReference type="Proteomes" id="UP001454036">
    <property type="component" value="Unassembled WGS sequence"/>
</dbReference>
<evidence type="ECO:0000313" key="1">
    <source>
        <dbReference type="EMBL" id="GAA0160438.1"/>
    </source>
</evidence>
<protein>
    <submittedName>
        <fullName evidence="1">Uncharacterized protein</fullName>
    </submittedName>
</protein>
<dbReference type="AlphaFoldDB" id="A0AAV3QB30"/>
<accession>A0AAV3QB30</accession>
<sequence>MASNADGEKGETREISAYCIEAYELLKNRDVIVRGSLSLYIQIGVEYGEENGEHSSKTLFVILDHSGILH</sequence>